<evidence type="ECO:0000256" key="6">
    <source>
        <dbReference type="SAM" id="Phobius"/>
    </source>
</evidence>
<dbReference type="Proteomes" id="UP001206925">
    <property type="component" value="Unassembled WGS sequence"/>
</dbReference>
<name>A0AAD5BMR2_AMBAR</name>
<sequence length="195" mass="21817">MGGGQSEVPAAANLGFCHKSVGLRLGFWQMNRLVDDGEKLLDSDGGADGGHDVNYKYVIRVVMDTINKTKEADWSLFSSVCYLMEWIQNAFEKCISLGHSTKKPNNTIGQCFLFNTSHVNHMGPIGALVVMLMELMVVILQNVVVVLGKFATEFFDRSIRALDICDAVRDGIKKIRLWHRHLEIVLSAFNSSRRI</sequence>
<keyword evidence="4 6" id="KW-0472">Membrane</keyword>
<keyword evidence="2 6" id="KW-0812">Transmembrane</keyword>
<protein>
    <submittedName>
        <fullName evidence="7">Uncharacterized protein</fullName>
    </submittedName>
</protein>
<proteinExistence type="inferred from homology"/>
<gene>
    <name evidence="7" type="ORF">M8C21_008559</name>
</gene>
<evidence type="ECO:0000256" key="5">
    <source>
        <dbReference type="ARBA" id="ARBA00035114"/>
    </source>
</evidence>
<evidence type="ECO:0000256" key="1">
    <source>
        <dbReference type="ARBA" id="ARBA00004167"/>
    </source>
</evidence>
<organism evidence="7 8">
    <name type="scientific">Ambrosia artemisiifolia</name>
    <name type="common">Common ragweed</name>
    <dbReference type="NCBI Taxonomy" id="4212"/>
    <lineage>
        <taxon>Eukaryota</taxon>
        <taxon>Viridiplantae</taxon>
        <taxon>Streptophyta</taxon>
        <taxon>Embryophyta</taxon>
        <taxon>Tracheophyta</taxon>
        <taxon>Spermatophyta</taxon>
        <taxon>Magnoliopsida</taxon>
        <taxon>eudicotyledons</taxon>
        <taxon>Gunneridae</taxon>
        <taxon>Pentapetalae</taxon>
        <taxon>asterids</taxon>
        <taxon>campanulids</taxon>
        <taxon>Asterales</taxon>
        <taxon>Asteraceae</taxon>
        <taxon>Asteroideae</taxon>
        <taxon>Heliantheae alliance</taxon>
        <taxon>Heliantheae</taxon>
        <taxon>Ambrosia</taxon>
    </lineage>
</organism>
<evidence type="ECO:0000313" key="8">
    <source>
        <dbReference type="Proteomes" id="UP001206925"/>
    </source>
</evidence>
<dbReference type="PANTHER" id="PTHR31509">
    <property type="entry name" value="BPS1-LIKE PROTEIN"/>
    <property type="match status" value="1"/>
</dbReference>
<evidence type="ECO:0000313" key="7">
    <source>
        <dbReference type="EMBL" id="KAI7726215.1"/>
    </source>
</evidence>
<comment type="similarity">
    <text evidence="5">Belongs to the ROH1 family.</text>
</comment>
<dbReference type="Pfam" id="PF05633">
    <property type="entry name" value="ROH1-like"/>
    <property type="match status" value="1"/>
</dbReference>
<feature type="transmembrane region" description="Helical" evidence="6">
    <location>
        <begin position="125"/>
        <end position="147"/>
    </location>
</feature>
<evidence type="ECO:0000256" key="2">
    <source>
        <dbReference type="ARBA" id="ARBA00022692"/>
    </source>
</evidence>
<dbReference type="GO" id="GO:0016020">
    <property type="term" value="C:membrane"/>
    <property type="evidence" value="ECO:0007669"/>
    <property type="project" value="UniProtKB-SubCell"/>
</dbReference>
<dbReference type="InterPro" id="IPR008511">
    <property type="entry name" value="ROH1-like"/>
</dbReference>
<evidence type="ECO:0000256" key="3">
    <source>
        <dbReference type="ARBA" id="ARBA00022989"/>
    </source>
</evidence>
<comment type="caution">
    <text evidence="7">The sequence shown here is derived from an EMBL/GenBank/DDBJ whole genome shotgun (WGS) entry which is preliminary data.</text>
</comment>
<dbReference type="AlphaFoldDB" id="A0AAD5BMR2"/>
<keyword evidence="8" id="KW-1185">Reference proteome</keyword>
<accession>A0AAD5BMR2</accession>
<evidence type="ECO:0000256" key="4">
    <source>
        <dbReference type="ARBA" id="ARBA00023136"/>
    </source>
</evidence>
<keyword evidence="3 6" id="KW-1133">Transmembrane helix</keyword>
<dbReference type="EMBL" id="JAMZMK010011726">
    <property type="protein sequence ID" value="KAI7726215.1"/>
    <property type="molecule type" value="Genomic_DNA"/>
</dbReference>
<reference evidence="7" key="1">
    <citation type="submission" date="2022-06" db="EMBL/GenBank/DDBJ databases">
        <title>Uncovering the hologenomic basis of an extraordinary plant invasion.</title>
        <authorList>
            <person name="Bieker V.C."/>
            <person name="Martin M.D."/>
            <person name="Gilbert T."/>
            <person name="Hodgins K."/>
            <person name="Battlay P."/>
            <person name="Petersen B."/>
            <person name="Wilson J."/>
        </authorList>
    </citation>
    <scope>NUCLEOTIDE SEQUENCE</scope>
    <source>
        <strain evidence="7">AA19_3_7</strain>
        <tissue evidence="7">Leaf</tissue>
    </source>
</reference>
<comment type="subcellular location">
    <subcellularLocation>
        <location evidence="1">Membrane</location>
        <topology evidence="1">Single-pass membrane protein</topology>
    </subcellularLocation>
</comment>